<accession>A0ABQ7HDS7</accession>
<dbReference type="SUPFAM" id="SSF47413">
    <property type="entry name" value="lambda repressor-like DNA-binding domains"/>
    <property type="match status" value="1"/>
</dbReference>
<protein>
    <recommendedName>
        <fullName evidence="1">HTH lacI-type domain-containing protein</fullName>
    </recommendedName>
</protein>
<dbReference type="Gene3D" id="1.10.260.40">
    <property type="entry name" value="lambda repressor-like DNA-binding domains"/>
    <property type="match status" value="1"/>
</dbReference>
<proteinExistence type="predicted"/>
<keyword evidence="3" id="KW-1185">Reference proteome</keyword>
<dbReference type="Proteomes" id="UP000773850">
    <property type="component" value="Unassembled WGS sequence"/>
</dbReference>
<name>A0ABQ7HDS7_GEOSE</name>
<evidence type="ECO:0000313" key="2">
    <source>
        <dbReference type="EMBL" id="KAF6510340.1"/>
    </source>
</evidence>
<dbReference type="PROSITE" id="PS50932">
    <property type="entry name" value="HTH_LACI_2"/>
    <property type="match status" value="1"/>
</dbReference>
<organism evidence="2 3">
    <name type="scientific">Geobacillus stearothermophilus</name>
    <name type="common">Bacillus stearothermophilus</name>
    <dbReference type="NCBI Taxonomy" id="1422"/>
    <lineage>
        <taxon>Bacteria</taxon>
        <taxon>Bacillati</taxon>
        <taxon>Bacillota</taxon>
        <taxon>Bacilli</taxon>
        <taxon>Bacillales</taxon>
        <taxon>Anoxybacillaceae</taxon>
        <taxon>Geobacillus</taxon>
    </lineage>
</organism>
<feature type="domain" description="HTH lacI-type" evidence="1">
    <location>
        <begin position="20"/>
        <end position="53"/>
    </location>
</feature>
<dbReference type="InterPro" id="IPR010982">
    <property type="entry name" value="Lambda_DNA-bd_dom_sf"/>
</dbReference>
<dbReference type="InterPro" id="IPR000843">
    <property type="entry name" value="HTH_LacI"/>
</dbReference>
<reference evidence="2 3" key="1">
    <citation type="submission" date="2016-03" db="EMBL/GenBank/DDBJ databases">
        <title>Spore heat resistance.</title>
        <authorList>
            <person name="Boekhorst J."/>
            <person name="Berendsen E.M."/>
            <person name="Wells-Bennik M.H."/>
            <person name="Kuipers O.P."/>
        </authorList>
    </citation>
    <scope>NUCLEOTIDE SEQUENCE [LARGE SCALE GENOMIC DNA]</scope>
    <source>
        <strain evidence="2 3">GS8</strain>
    </source>
</reference>
<dbReference type="EMBL" id="LUCS01000028">
    <property type="protein sequence ID" value="KAF6510340.1"/>
    <property type="molecule type" value="Genomic_DNA"/>
</dbReference>
<evidence type="ECO:0000313" key="3">
    <source>
        <dbReference type="Proteomes" id="UP000773850"/>
    </source>
</evidence>
<evidence type="ECO:0000259" key="1">
    <source>
        <dbReference type="PROSITE" id="PS50932"/>
    </source>
</evidence>
<gene>
    <name evidence="2" type="ORF">GS8_2497</name>
</gene>
<sequence length="57" mass="6307">MKATVKQVIRTVSDKKRSRVTLEQVAKHAGVSRATASLVVRGSPNISKETRKKCSKR</sequence>
<dbReference type="Pfam" id="PF00356">
    <property type="entry name" value="LacI"/>
    <property type="match status" value="1"/>
</dbReference>
<comment type="caution">
    <text evidence="2">The sequence shown here is derived from an EMBL/GenBank/DDBJ whole genome shotgun (WGS) entry which is preliminary data.</text>
</comment>